<dbReference type="AlphaFoldDB" id="A0A4U6UFS0"/>
<feature type="region of interest" description="Disordered" evidence="1">
    <location>
        <begin position="34"/>
        <end position="107"/>
    </location>
</feature>
<feature type="compositionally biased region" description="Pro residues" evidence="1">
    <location>
        <begin position="148"/>
        <end position="162"/>
    </location>
</feature>
<feature type="compositionally biased region" description="Low complexity" evidence="1">
    <location>
        <begin position="85"/>
        <end position="100"/>
    </location>
</feature>
<reference evidence="2" key="1">
    <citation type="submission" date="2019-03" db="EMBL/GenBank/DDBJ databases">
        <title>WGS assembly of Setaria viridis.</title>
        <authorList>
            <person name="Huang P."/>
            <person name="Jenkins J."/>
            <person name="Grimwood J."/>
            <person name="Barry K."/>
            <person name="Healey A."/>
            <person name="Mamidi S."/>
            <person name="Sreedasyam A."/>
            <person name="Shu S."/>
            <person name="Feldman M."/>
            <person name="Wu J."/>
            <person name="Yu Y."/>
            <person name="Chen C."/>
            <person name="Johnson J."/>
            <person name="Rokhsar D."/>
            <person name="Baxter I."/>
            <person name="Schmutz J."/>
            <person name="Brutnell T."/>
            <person name="Kellogg E."/>
        </authorList>
    </citation>
    <scope>NUCLEOTIDE SEQUENCE [LARGE SCALE GENOMIC DNA]</scope>
</reference>
<evidence type="ECO:0000313" key="3">
    <source>
        <dbReference type="Proteomes" id="UP000298652"/>
    </source>
</evidence>
<evidence type="ECO:0000313" key="2">
    <source>
        <dbReference type="EMBL" id="TKW13474.1"/>
    </source>
</evidence>
<organism evidence="2 3">
    <name type="scientific">Setaria viridis</name>
    <name type="common">Green bristlegrass</name>
    <name type="synonym">Setaria italica subsp. viridis</name>
    <dbReference type="NCBI Taxonomy" id="4556"/>
    <lineage>
        <taxon>Eukaryota</taxon>
        <taxon>Viridiplantae</taxon>
        <taxon>Streptophyta</taxon>
        <taxon>Embryophyta</taxon>
        <taxon>Tracheophyta</taxon>
        <taxon>Spermatophyta</taxon>
        <taxon>Magnoliopsida</taxon>
        <taxon>Liliopsida</taxon>
        <taxon>Poales</taxon>
        <taxon>Poaceae</taxon>
        <taxon>PACMAD clade</taxon>
        <taxon>Panicoideae</taxon>
        <taxon>Panicodae</taxon>
        <taxon>Paniceae</taxon>
        <taxon>Cenchrinae</taxon>
        <taxon>Setaria</taxon>
    </lineage>
</organism>
<feature type="region of interest" description="Disordered" evidence="1">
    <location>
        <begin position="1"/>
        <end position="22"/>
    </location>
</feature>
<feature type="compositionally biased region" description="Low complexity" evidence="1">
    <location>
        <begin position="65"/>
        <end position="76"/>
    </location>
</feature>
<dbReference type="Proteomes" id="UP000298652">
    <property type="component" value="Chromosome 5"/>
</dbReference>
<gene>
    <name evidence="2" type="ORF">SEVIR_5G103200v2</name>
</gene>
<accession>A0A4U6UFS0</accession>
<feature type="compositionally biased region" description="Pro residues" evidence="1">
    <location>
        <begin position="48"/>
        <end position="64"/>
    </location>
</feature>
<keyword evidence="3" id="KW-1185">Reference proteome</keyword>
<proteinExistence type="predicted"/>
<sequence length="183" mass="18968">MQSFKSLGKSVPKHTRHTLQSAAAAWQGFTSEAVLPGLRPRQDAASHAPPPPRLARGHAPPPAVALPARAPTDACSIPPPPPTATPTATPRAPASPTRCPGKAVPHAHSRFAQSLPPRLLHPAGRLLYPPMAPPPLIAATVPRLPSDPQLPVPAPPRSPASPGPINRVPTPPEPPSLLALATR</sequence>
<dbReference type="EMBL" id="CM016556">
    <property type="protein sequence ID" value="TKW13474.1"/>
    <property type="molecule type" value="Genomic_DNA"/>
</dbReference>
<evidence type="ECO:0000256" key="1">
    <source>
        <dbReference type="SAM" id="MobiDB-lite"/>
    </source>
</evidence>
<feature type="region of interest" description="Disordered" evidence="1">
    <location>
        <begin position="133"/>
        <end position="183"/>
    </location>
</feature>
<protein>
    <submittedName>
        <fullName evidence="2">Uncharacterized protein</fullName>
    </submittedName>
</protein>
<dbReference type="Gramene" id="TKW13474">
    <property type="protein sequence ID" value="TKW13474"/>
    <property type="gene ID" value="SEVIR_5G103200v2"/>
</dbReference>
<name>A0A4U6UFS0_SETVI</name>